<evidence type="ECO:0008006" key="3">
    <source>
        <dbReference type="Google" id="ProtNLM"/>
    </source>
</evidence>
<keyword evidence="2" id="KW-1185">Reference proteome</keyword>
<dbReference type="AlphaFoldDB" id="A0A8C4Y716"/>
<evidence type="ECO:0000313" key="1">
    <source>
        <dbReference type="Ensembl" id="ENSGEVP00005021022.1"/>
    </source>
</evidence>
<organism evidence="1 2">
    <name type="scientific">Gopherus evgoodei</name>
    <name type="common">Goodes thornscrub tortoise</name>
    <dbReference type="NCBI Taxonomy" id="1825980"/>
    <lineage>
        <taxon>Eukaryota</taxon>
        <taxon>Metazoa</taxon>
        <taxon>Chordata</taxon>
        <taxon>Craniata</taxon>
        <taxon>Vertebrata</taxon>
        <taxon>Euteleostomi</taxon>
        <taxon>Archelosauria</taxon>
        <taxon>Testudinata</taxon>
        <taxon>Testudines</taxon>
        <taxon>Cryptodira</taxon>
        <taxon>Durocryptodira</taxon>
        <taxon>Testudinoidea</taxon>
        <taxon>Testudinidae</taxon>
        <taxon>Gopherus</taxon>
    </lineage>
</organism>
<dbReference type="Proteomes" id="UP000694390">
    <property type="component" value="Unassembled WGS sequence"/>
</dbReference>
<dbReference type="Ensembl" id="ENSGEVT00005022077.1">
    <property type="protein sequence ID" value="ENSGEVP00005021022.1"/>
    <property type="gene ID" value="ENSGEVG00005014921.1"/>
</dbReference>
<dbReference type="OrthoDB" id="9837549at2759"/>
<reference evidence="1" key="2">
    <citation type="submission" date="2025-09" db="UniProtKB">
        <authorList>
            <consortium name="Ensembl"/>
        </authorList>
    </citation>
    <scope>IDENTIFICATION</scope>
</reference>
<dbReference type="InterPro" id="IPR036179">
    <property type="entry name" value="Ig-like_dom_sf"/>
</dbReference>
<protein>
    <recommendedName>
        <fullName evidence="3">Immunoglobulin V-set domain-containing protein</fullName>
    </recommendedName>
</protein>
<accession>A0A8C4Y716</accession>
<dbReference type="Gene3D" id="2.60.40.10">
    <property type="entry name" value="Immunoglobulins"/>
    <property type="match status" value="1"/>
</dbReference>
<name>A0A8C4Y716_9SAUR</name>
<evidence type="ECO:0000313" key="2">
    <source>
        <dbReference type="Proteomes" id="UP000694390"/>
    </source>
</evidence>
<reference evidence="1" key="1">
    <citation type="submission" date="2025-08" db="UniProtKB">
        <authorList>
            <consortium name="Ensembl"/>
        </authorList>
    </citation>
    <scope>IDENTIFICATION</scope>
</reference>
<proteinExistence type="predicted"/>
<dbReference type="InterPro" id="IPR013783">
    <property type="entry name" value="Ig-like_fold"/>
</dbReference>
<dbReference type="SUPFAM" id="SSF48726">
    <property type="entry name" value="Immunoglobulin"/>
    <property type="match status" value="1"/>
</dbReference>
<sequence>ALNNSNYHLHAILTCLHRSTLGHLACRIVLNTLTAMCHTFNGILYSEGHSPSFLIAAVTAQIFPRDRLVLGNATVGQRFIGERLEDGERSSLHIADSQLGDSGSYLCAVEHSDTGRAGLRAKTLILRKAAWRRSCRGRSPAGAKQCKSMVMLKTLVSTLLLILVSSESDSHVAFLGIIPLLIY</sequence>